<feature type="signal peptide" evidence="1">
    <location>
        <begin position="1"/>
        <end position="27"/>
    </location>
</feature>
<dbReference type="InterPro" id="IPR032187">
    <property type="entry name" value="SusF/SusE-like_C"/>
</dbReference>
<feature type="domain" description="Outer membrane protein SusF/SusE-like C-terminal" evidence="3">
    <location>
        <begin position="189"/>
        <end position="287"/>
    </location>
</feature>
<proteinExistence type="predicted"/>
<evidence type="ECO:0000256" key="1">
    <source>
        <dbReference type="SAM" id="SignalP"/>
    </source>
</evidence>
<comment type="caution">
    <text evidence="4">The sequence shown here is derived from an EMBL/GenBank/DDBJ whole genome shotgun (WGS) entry which is preliminary data.</text>
</comment>
<gene>
    <name evidence="4" type="ORF">HMPREF0663_10032</name>
</gene>
<dbReference type="PROSITE" id="PS51257">
    <property type="entry name" value="PROKAR_LIPOPROTEIN"/>
    <property type="match status" value="1"/>
</dbReference>
<sequence length="407" mass="44848">MKVMNKKIFNIGRLFSLLALTSFVLTSCEKDDNSNPTFIPNASSFVLNTPANAENNTYDLASANGLNLTCTQPDYGGVPYVVKYFVQVSLDQTFGSNSNANFRQLDTPYTTASMNVDPLEINNAMLAMYKDANGDVAYPATARQLYVRLLATPVNLAGTPMDSVYSNVITLPKVLATYVAPKLTYPQSLYLVGSSIGNDSDKKYWSYWKKMAPVYGNDPQKGGDFYSIIYAKAGDSFKWGESEGDWRGYKNVAEFDDQASAGISEQTGDGNIVIANAGWYTIYVTTKLGASEVAYTFHIYPAAAYTIGKATGSWADANSDLALQQPTTQFDNWISPAFTAAGELRAYIKVPGLDWWRTEFTLFNGSIYWRDLNIIDSWTEKGADYSVACSPGQKLYVDFNLNTGEVK</sequence>
<keyword evidence="1" id="KW-0732">Signal</keyword>
<dbReference type="AlphaFoldDB" id="E7RLN2"/>
<dbReference type="Gene3D" id="2.60.40.3620">
    <property type="match status" value="1"/>
</dbReference>
<evidence type="ECO:0000313" key="5">
    <source>
        <dbReference type="Proteomes" id="UP000005580"/>
    </source>
</evidence>
<dbReference type="Pfam" id="PF14292">
    <property type="entry name" value="SusE"/>
    <property type="match status" value="1"/>
</dbReference>
<dbReference type="Gene3D" id="2.60.40.3610">
    <property type="match status" value="1"/>
</dbReference>
<dbReference type="EMBL" id="AEPE02000002">
    <property type="protein sequence ID" value="EFZ37663.1"/>
    <property type="molecule type" value="Genomic_DNA"/>
</dbReference>
<dbReference type="STRING" id="28134.SAMN05444288_0809"/>
<feature type="domain" description="Outer membrane protein SusF/SusE-like C-terminal" evidence="3">
    <location>
        <begin position="304"/>
        <end position="404"/>
    </location>
</feature>
<organism evidence="4 5">
    <name type="scientific">Hoylesella oralis ATCC 33269</name>
    <dbReference type="NCBI Taxonomy" id="873533"/>
    <lineage>
        <taxon>Bacteria</taxon>
        <taxon>Pseudomonadati</taxon>
        <taxon>Bacteroidota</taxon>
        <taxon>Bacteroidia</taxon>
        <taxon>Bacteroidales</taxon>
        <taxon>Prevotellaceae</taxon>
        <taxon>Hoylesella</taxon>
    </lineage>
</organism>
<accession>E7RLN2</accession>
<evidence type="ECO:0000313" key="4">
    <source>
        <dbReference type="EMBL" id="EFZ37663.1"/>
    </source>
</evidence>
<feature type="domain" description="SusE outer membrane protein" evidence="2">
    <location>
        <begin position="33"/>
        <end position="128"/>
    </location>
</feature>
<feature type="chain" id="PRO_5003221387" evidence="1">
    <location>
        <begin position="28"/>
        <end position="407"/>
    </location>
</feature>
<evidence type="ECO:0000259" key="3">
    <source>
        <dbReference type="Pfam" id="PF16411"/>
    </source>
</evidence>
<dbReference type="Pfam" id="PF16411">
    <property type="entry name" value="SusF_SusE"/>
    <property type="match status" value="2"/>
</dbReference>
<dbReference type="GO" id="GO:2001070">
    <property type="term" value="F:starch binding"/>
    <property type="evidence" value="ECO:0007669"/>
    <property type="project" value="InterPro"/>
</dbReference>
<keyword evidence="5" id="KW-1185">Reference proteome</keyword>
<dbReference type="CDD" id="cd12966">
    <property type="entry name" value="CBM-Ec_CBM-Fc"/>
    <property type="match status" value="1"/>
</dbReference>
<evidence type="ECO:0000259" key="2">
    <source>
        <dbReference type="Pfam" id="PF14292"/>
    </source>
</evidence>
<dbReference type="CDD" id="cd12965">
    <property type="entry name" value="CBM-Eb_CBM-Fb"/>
    <property type="match status" value="1"/>
</dbReference>
<dbReference type="GO" id="GO:0019867">
    <property type="term" value="C:outer membrane"/>
    <property type="evidence" value="ECO:0007669"/>
    <property type="project" value="InterPro"/>
</dbReference>
<name>E7RLN2_9BACT</name>
<dbReference type="InterPro" id="IPR025970">
    <property type="entry name" value="SusE"/>
</dbReference>
<protein>
    <submittedName>
        <fullName evidence="4">Uncharacterized protein</fullName>
    </submittedName>
</protein>
<reference evidence="4" key="1">
    <citation type="submission" date="2011-01" db="EMBL/GenBank/DDBJ databases">
        <authorList>
            <person name="Muzny D."/>
            <person name="Qin X."/>
            <person name="Buhay C."/>
            <person name="Dugan-Rocha S."/>
            <person name="Ding Y."/>
            <person name="Chen G."/>
            <person name="Hawes A."/>
            <person name="Holder M."/>
            <person name="Jhangiani S."/>
            <person name="Johnson A."/>
            <person name="Khan Z."/>
            <person name="Li Z."/>
            <person name="Liu W."/>
            <person name="Liu X."/>
            <person name="Perez L."/>
            <person name="Shen H."/>
            <person name="Wang Q."/>
            <person name="Watt J."/>
            <person name="Xi L."/>
            <person name="Xin Y."/>
            <person name="Zhou J."/>
            <person name="Deng J."/>
            <person name="Jiang H."/>
            <person name="Liu Y."/>
            <person name="Qu J."/>
            <person name="Song X.-Z."/>
            <person name="Zhang L."/>
            <person name="Villasana D."/>
            <person name="Johnson A."/>
            <person name="Liu J."/>
            <person name="Liyanage D."/>
            <person name="Lorensuhewa L."/>
            <person name="Robinson T."/>
            <person name="Song A."/>
            <person name="Song B.-B."/>
            <person name="Dinh H."/>
            <person name="Thornton R."/>
            <person name="Coyle M."/>
            <person name="Francisco L."/>
            <person name="Jackson L."/>
            <person name="Javaid M."/>
            <person name="Korchina V."/>
            <person name="Kovar C."/>
            <person name="Mata R."/>
            <person name="Mathew T."/>
            <person name="Ngo R."/>
            <person name="Nguyen L."/>
            <person name="Nguyen N."/>
            <person name="Okwuonu G."/>
            <person name="Ongeri F."/>
            <person name="Pham C."/>
            <person name="Simmons D."/>
            <person name="Wilczek-Boney K."/>
            <person name="Hale W."/>
            <person name="Jakkamsetti A."/>
            <person name="Pham P."/>
            <person name="Ruth R."/>
            <person name="San Lucas F."/>
            <person name="Warren J."/>
            <person name="Zhang J."/>
            <person name="Zhao Z."/>
            <person name="Zhou C."/>
            <person name="Zhu D."/>
            <person name="Lee S."/>
            <person name="Bess C."/>
            <person name="Blankenburg K."/>
            <person name="Forbes L."/>
            <person name="Fu Q."/>
            <person name="Gubbala S."/>
            <person name="Hirani K."/>
            <person name="Jayaseelan J.C."/>
            <person name="Lara F."/>
            <person name="Munidasa M."/>
            <person name="Palculict T."/>
            <person name="Patil S."/>
            <person name="Pu L.-L."/>
            <person name="Saada N."/>
            <person name="Tang L."/>
            <person name="Weissenberger G."/>
            <person name="Zhu Y."/>
            <person name="Hemphill L."/>
            <person name="Shang Y."/>
            <person name="Youmans B."/>
            <person name="Ayvaz T."/>
            <person name="Ross M."/>
            <person name="Santibanez J."/>
            <person name="Aqrawi P."/>
            <person name="Gross S."/>
            <person name="Joshi V."/>
            <person name="Fowler G."/>
            <person name="Nazareth L."/>
            <person name="Reid J."/>
            <person name="Worley K."/>
            <person name="Petrosino J."/>
            <person name="Highlander S."/>
            <person name="Gibbs R."/>
        </authorList>
    </citation>
    <scope>NUCLEOTIDE SEQUENCE [LARGE SCALE GENOMIC DNA]</scope>
    <source>
        <strain evidence="4">ATCC 33269</strain>
    </source>
</reference>
<dbReference type="Proteomes" id="UP000005580">
    <property type="component" value="Unassembled WGS sequence"/>
</dbReference>
<dbReference type="HOGENOM" id="CLU_042892_1_0_10"/>
<dbReference type="eggNOG" id="ENOG502Z9RZ">
    <property type="taxonomic scope" value="Bacteria"/>
</dbReference>